<name>A0A6P0DUH6_RHILE</name>
<dbReference type="EMBL" id="WXXP01000897">
    <property type="protein sequence ID" value="NEK55802.1"/>
    <property type="molecule type" value="Genomic_DNA"/>
</dbReference>
<feature type="non-terminal residue" evidence="2">
    <location>
        <position position="143"/>
    </location>
</feature>
<organism evidence="2 3">
    <name type="scientific">Rhizobium leguminosarum</name>
    <dbReference type="NCBI Taxonomy" id="384"/>
    <lineage>
        <taxon>Bacteria</taxon>
        <taxon>Pseudomonadati</taxon>
        <taxon>Pseudomonadota</taxon>
        <taxon>Alphaproteobacteria</taxon>
        <taxon>Hyphomicrobiales</taxon>
        <taxon>Rhizobiaceae</taxon>
        <taxon>Rhizobium/Agrobacterium group</taxon>
        <taxon>Rhizobium</taxon>
    </lineage>
</organism>
<comment type="caution">
    <text evidence="2">The sequence shown here is derived from an EMBL/GenBank/DDBJ whole genome shotgun (WGS) entry which is preliminary data.</text>
</comment>
<accession>A0A6P0DUH6</accession>
<gene>
    <name evidence="2" type="ORF">GUK36_41990</name>
</gene>
<evidence type="ECO:0000313" key="2">
    <source>
        <dbReference type="EMBL" id="NEK55802.1"/>
    </source>
</evidence>
<reference evidence="2 3" key="1">
    <citation type="submission" date="2020-01" db="EMBL/GenBank/DDBJ databases">
        <title>Rhizobium genotypes associated with high levels of biological nitrogen fixation by grain legumes in a temperate-maritime cropping system.</title>
        <authorList>
            <person name="Maluk M."/>
            <person name="Francesc Ferrando Molina F."/>
            <person name="Lopez Del Egido L."/>
            <person name="Lafos M."/>
            <person name="Langarica-Fuentes A."/>
            <person name="Gebre Yohannes G."/>
            <person name="Young M.W."/>
            <person name="Martin P."/>
            <person name="Gantlett R."/>
            <person name="Kenicer G."/>
            <person name="Hawes C."/>
            <person name="Begg G.S."/>
            <person name="Quilliam R.S."/>
            <person name="Squire G.R."/>
            <person name="Poole P.S."/>
            <person name="Young P.W."/>
            <person name="Iannetta P.M."/>
            <person name="James E.K."/>
        </authorList>
    </citation>
    <scope>NUCLEOTIDE SEQUENCE [LARGE SCALE GENOMIC DNA]</scope>
    <source>
        <strain evidence="2 3">JHI944</strain>
    </source>
</reference>
<feature type="domain" description="Integral membrane protein YccS N-terminal" evidence="1">
    <location>
        <begin position="3"/>
        <end position="102"/>
    </location>
</feature>
<proteinExistence type="predicted"/>
<dbReference type="Pfam" id="PF12805">
    <property type="entry name" value="FUSC-like"/>
    <property type="match status" value="1"/>
</dbReference>
<evidence type="ECO:0000259" key="1">
    <source>
        <dbReference type="Pfam" id="PF12805"/>
    </source>
</evidence>
<dbReference type="Proteomes" id="UP000471409">
    <property type="component" value="Unassembled WGS sequence"/>
</dbReference>
<evidence type="ECO:0000313" key="3">
    <source>
        <dbReference type="Proteomes" id="UP000471409"/>
    </source>
</evidence>
<protein>
    <submittedName>
        <fullName evidence="2">AraE protein</fullName>
    </submittedName>
</protein>
<sequence>HTVDLHEQFVGAHTDYPLVRNTFGGSDLLIFYRDLIRKAAADLEDIGLAVLQNEPPRARINVKAELRAIEFEIEQMRKQDLPKKNPEAYSAVSASFRRVWSATRLIDRMRKNLANEESTKETDLRIDQALTRFVSSRRVPYGS</sequence>
<feature type="non-terminal residue" evidence="2">
    <location>
        <position position="1"/>
    </location>
</feature>
<dbReference type="AlphaFoldDB" id="A0A6P0DUH6"/>
<dbReference type="InterPro" id="IPR032692">
    <property type="entry name" value="YccS_N"/>
</dbReference>